<dbReference type="EMBL" id="CP028519">
    <property type="protein sequence ID" value="AVY95641.1"/>
    <property type="molecule type" value="Genomic_DNA"/>
</dbReference>
<dbReference type="Proteomes" id="UP000244173">
    <property type="component" value="Chromosome"/>
</dbReference>
<sequence>MPASCGAIASDSNLGTDTYDCTVSDGASVNQTNGAAITYSALAGANGNVGTGKTLTNNGTVTASNNKGGKTARPMASTPTH</sequence>
<protein>
    <submittedName>
        <fullName evidence="2">Uncharacterized protein</fullName>
    </submittedName>
</protein>
<dbReference type="RefSeq" id="WP_107890055.1">
    <property type="nucleotide sequence ID" value="NZ_CP028519.1"/>
</dbReference>
<dbReference type="AlphaFoldDB" id="A0A2S0PE56"/>
<reference evidence="2 3" key="1">
    <citation type="submission" date="2018-04" db="EMBL/GenBank/DDBJ databases">
        <title>Denitrifier Microvirgula.</title>
        <authorList>
            <person name="Anderson E."/>
            <person name="Jang J."/>
            <person name="Ishii S."/>
        </authorList>
    </citation>
    <scope>NUCLEOTIDE SEQUENCE [LARGE SCALE GENOMIC DNA]</scope>
    <source>
        <strain evidence="2 3">BE2.4</strain>
    </source>
</reference>
<name>A0A2S0PE56_9NEIS</name>
<keyword evidence="3" id="KW-1185">Reference proteome</keyword>
<dbReference type="KEGG" id="maer:DAI18_17525"/>
<gene>
    <name evidence="2" type="ORF">DAI18_17525</name>
</gene>
<accession>A0A2S0PE56</accession>
<organism evidence="2 3">
    <name type="scientific">Microvirgula aerodenitrificans</name>
    <dbReference type="NCBI Taxonomy" id="57480"/>
    <lineage>
        <taxon>Bacteria</taxon>
        <taxon>Pseudomonadati</taxon>
        <taxon>Pseudomonadota</taxon>
        <taxon>Betaproteobacteria</taxon>
        <taxon>Neisseriales</taxon>
        <taxon>Aquaspirillaceae</taxon>
        <taxon>Microvirgula</taxon>
    </lineage>
</organism>
<dbReference type="SUPFAM" id="SSF48403">
    <property type="entry name" value="Ankyrin repeat"/>
    <property type="match status" value="1"/>
</dbReference>
<evidence type="ECO:0000256" key="1">
    <source>
        <dbReference type="SAM" id="MobiDB-lite"/>
    </source>
</evidence>
<proteinExistence type="predicted"/>
<feature type="compositionally biased region" description="Polar residues" evidence="1">
    <location>
        <begin position="51"/>
        <end position="68"/>
    </location>
</feature>
<evidence type="ECO:0000313" key="2">
    <source>
        <dbReference type="EMBL" id="AVY95641.1"/>
    </source>
</evidence>
<feature type="region of interest" description="Disordered" evidence="1">
    <location>
        <begin position="49"/>
        <end position="81"/>
    </location>
</feature>
<evidence type="ECO:0000313" key="3">
    <source>
        <dbReference type="Proteomes" id="UP000244173"/>
    </source>
</evidence>
<dbReference type="InterPro" id="IPR036770">
    <property type="entry name" value="Ankyrin_rpt-contain_sf"/>
</dbReference>